<proteinExistence type="predicted"/>
<gene>
    <name evidence="1" type="ORF">HG15A2_32190</name>
</gene>
<keyword evidence="2" id="KW-1185">Reference proteome</keyword>
<dbReference type="SUPFAM" id="SSF56784">
    <property type="entry name" value="HAD-like"/>
    <property type="match status" value="1"/>
</dbReference>
<accession>A0A517MYC4</accession>
<dbReference type="InterPro" id="IPR023214">
    <property type="entry name" value="HAD_sf"/>
</dbReference>
<dbReference type="Gene3D" id="3.40.50.1000">
    <property type="entry name" value="HAD superfamily/HAD-like"/>
    <property type="match status" value="1"/>
</dbReference>
<sequence length="291" mass="33113">MPIENYKPQKPFLVGIDSDGCVFDTMELKHKECFIPAFIRHYKLQSVSNYARQAAEFVNLYSKSRSSNRFVALIEQLDWLRRRPEVIERGTYIPKPEGLINWVAQATRLGNPALSEAVEATGDPDLAQALRWSEDVNSAMATMVRNVPPFPSVQKCLQRFDEAADMLVVSAAPIKALESEWQEHGVARFVRGMYGQETSTKQETLSLASHYEPNHTLMIGDAPGDYKAALANKCLFFPINPGSEERSWQRLHDEGIDRFLFGTFSGEYQKQLLTMYEKYLPSEPPWDVVEV</sequence>
<organism evidence="1 2">
    <name type="scientific">Adhaeretor mobilis</name>
    <dbReference type="NCBI Taxonomy" id="1930276"/>
    <lineage>
        <taxon>Bacteria</taxon>
        <taxon>Pseudomonadati</taxon>
        <taxon>Planctomycetota</taxon>
        <taxon>Planctomycetia</taxon>
        <taxon>Pirellulales</taxon>
        <taxon>Lacipirellulaceae</taxon>
        <taxon>Adhaeretor</taxon>
    </lineage>
</organism>
<evidence type="ECO:0000313" key="1">
    <source>
        <dbReference type="EMBL" id="QDS99888.1"/>
    </source>
</evidence>
<dbReference type="Gene3D" id="1.10.150.240">
    <property type="entry name" value="Putative phosphatase, domain 2"/>
    <property type="match status" value="1"/>
</dbReference>
<dbReference type="AlphaFoldDB" id="A0A517MYC4"/>
<name>A0A517MYC4_9BACT</name>
<reference evidence="1 2" key="1">
    <citation type="submission" date="2019-02" db="EMBL/GenBank/DDBJ databases">
        <title>Deep-cultivation of Planctomycetes and their phenomic and genomic characterization uncovers novel biology.</title>
        <authorList>
            <person name="Wiegand S."/>
            <person name="Jogler M."/>
            <person name="Boedeker C."/>
            <person name="Pinto D."/>
            <person name="Vollmers J."/>
            <person name="Rivas-Marin E."/>
            <person name="Kohn T."/>
            <person name="Peeters S.H."/>
            <person name="Heuer A."/>
            <person name="Rast P."/>
            <person name="Oberbeckmann S."/>
            <person name="Bunk B."/>
            <person name="Jeske O."/>
            <person name="Meyerdierks A."/>
            <person name="Storesund J.E."/>
            <person name="Kallscheuer N."/>
            <person name="Luecker S."/>
            <person name="Lage O.M."/>
            <person name="Pohl T."/>
            <person name="Merkel B.J."/>
            <person name="Hornburger P."/>
            <person name="Mueller R.-W."/>
            <person name="Bruemmer F."/>
            <person name="Labrenz M."/>
            <person name="Spormann A.M."/>
            <person name="Op den Camp H."/>
            <person name="Overmann J."/>
            <person name="Amann R."/>
            <person name="Jetten M.S.M."/>
            <person name="Mascher T."/>
            <person name="Medema M.H."/>
            <person name="Devos D.P."/>
            <person name="Kaster A.-K."/>
            <person name="Ovreas L."/>
            <person name="Rohde M."/>
            <person name="Galperin M.Y."/>
            <person name="Jogler C."/>
        </authorList>
    </citation>
    <scope>NUCLEOTIDE SEQUENCE [LARGE SCALE GENOMIC DNA]</scope>
    <source>
        <strain evidence="1 2">HG15A2</strain>
    </source>
</reference>
<dbReference type="OrthoDB" id="9796026at2"/>
<dbReference type="KEGG" id="amob:HG15A2_32190"/>
<protein>
    <recommendedName>
        <fullName evidence="3">Haloacid dehalogenase</fullName>
    </recommendedName>
</protein>
<dbReference type="RefSeq" id="WP_145061040.1">
    <property type="nucleotide sequence ID" value="NZ_CP036263.1"/>
</dbReference>
<dbReference type="Proteomes" id="UP000319852">
    <property type="component" value="Chromosome"/>
</dbReference>
<dbReference type="InterPro" id="IPR023198">
    <property type="entry name" value="PGP-like_dom2"/>
</dbReference>
<dbReference type="EMBL" id="CP036263">
    <property type="protein sequence ID" value="QDS99888.1"/>
    <property type="molecule type" value="Genomic_DNA"/>
</dbReference>
<evidence type="ECO:0008006" key="3">
    <source>
        <dbReference type="Google" id="ProtNLM"/>
    </source>
</evidence>
<evidence type="ECO:0000313" key="2">
    <source>
        <dbReference type="Proteomes" id="UP000319852"/>
    </source>
</evidence>
<dbReference type="InterPro" id="IPR036412">
    <property type="entry name" value="HAD-like_sf"/>
</dbReference>